<keyword evidence="2" id="KW-1185">Reference proteome</keyword>
<organism evidence="1 2">
    <name type="scientific">Trifolium medium</name>
    <dbReference type="NCBI Taxonomy" id="97028"/>
    <lineage>
        <taxon>Eukaryota</taxon>
        <taxon>Viridiplantae</taxon>
        <taxon>Streptophyta</taxon>
        <taxon>Embryophyta</taxon>
        <taxon>Tracheophyta</taxon>
        <taxon>Spermatophyta</taxon>
        <taxon>Magnoliopsida</taxon>
        <taxon>eudicotyledons</taxon>
        <taxon>Gunneridae</taxon>
        <taxon>Pentapetalae</taxon>
        <taxon>rosids</taxon>
        <taxon>fabids</taxon>
        <taxon>Fabales</taxon>
        <taxon>Fabaceae</taxon>
        <taxon>Papilionoideae</taxon>
        <taxon>50 kb inversion clade</taxon>
        <taxon>NPAAA clade</taxon>
        <taxon>Hologalegina</taxon>
        <taxon>IRL clade</taxon>
        <taxon>Trifolieae</taxon>
        <taxon>Trifolium</taxon>
    </lineage>
</organism>
<feature type="non-terminal residue" evidence="1">
    <location>
        <position position="1"/>
    </location>
</feature>
<comment type="caution">
    <text evidence="1">The sequence shown here is derived from an EMBL/GenBank/DDBJ whole genome shotgun (WGS) entry which is preliminary data.</text>
</comment>
<evidence type="ECO:0000313" key="2">
    <source>
        <dbReference type="Proteomes" id="UP000265520"/>
    </source>
</evidence>
<dbReference type="Proteomes" id="UP000265520">
    <property type="component" value="Unassembled WGS sequence"/>
</dbReference>
<dbReference type="EMBL" id="LXQA011298873">
    <property type="protein sequence ID" value="MCI92366.1"/>
    <property type="molecule type" value="Genomic_DNA"/>
</dbReference>
<protein>
    <submittedName>
        <fullName evidence="1">Uncharacterized protein</fullName>
    </submittedName>
</protein>
<sequence length="50" mass="5710">ARVRVCRSTWGSSWVFDPSRTIGLLYRAGSFARCTEQEHWLVIPSRIIGS</sequence>
<evidence type="ECO:0000313" key="1">
    <source>
        <dbReference type="EMBL" id="MCI92366.1"/>
    </source>
</evidence>
<accession>A0A392VVW5</accession>
<name>A0A392VVW5_9FABA</name>
<dbReference type="AlphaFoldDB" id="A0A392VVW5"/>
<reference evidence="1 2" key="1">
    <citation type="journal article" date="2018" name="Front. Plant Sci.">
        <title>Red Clover (Trifolium pratense) and Zigzag Clover (T. medium) - A Picture of Genomic Similarities and Differences.</title>
        <authorList>
            <person name="Dluhosova J."/>
            <person name="Istvanek J."/>
            <person name="Nedelnik J."/>
            <person name="Repkova J."/>
        </authorList>
    </citation>
    <scope>NUCLEOTIDE SEQUENCE [LARGE SCALE GENOMIC DNA]</scope>
    <source>
        <strain evidence="2">cv. 10/8</strain>
        <tissue evidence="1">Leaf</tissue>
    </source>
</reference>
<proteinExistence type="predicted"/>